<dbReference type="PRINTS" id="PR01438">
    <property type="entry name" value="UNVRSLSTRESS"/>
</dbReference>
<dbReference type="PANTHER" id="PTHR46268:SF6">
    <property type="entry name" value="UNIVERSAL STRESS PROTEIN UP12"/>
    <property type="match status" value="1"/>
</dbReference>
<dbReference type="InterPro" id="IPR006015">
    <property type="entry name" value="Universal_stress_UspA"/>
</dbReference>
<dbReference type="PANTHER" id="PTHR46268">
    <property type="entry name" value="STRESS RESPONSE PROTEIN NHAX"/>
    <property type="match status" value="1"/>
</dbReference>
<feature type="domain" description="UspA" evidence="2">
    <location>
        <begin position="55"/>
        <end position="119"/>
    </location>
</feature>
<dbReference type="EMBL" id="BAAAOH010000001">
    <property type="protein sequence ID" value="GAA1974019.1"/>
    <property type="molecule type" value="Genomic_DNA"/>
</dbReference>
<dbReference type="RefSeq" id="WP_344057838.1">
    <property type="nucleotide sequence ID" value="NZ_BAAAOH010000001.1"/>
</dbReference>
<evidence type="ECO:0000256" key="1">
    <source>
        <dbReference type="ARBA" id="ARBA00008791"/>
    </source>
</evidence>
<dbReference type="Pfam" id="PF00582">
    <property type="entry name" value="Usp"/>
    <property type="match status" value="2"/>
</dbReference>
<accession>A0ABN2RS87</accession>
<sequence length="270" mass="28532">MEHIVLGFDGTEPSLVALDWVAERAARGACRIEIVTIGDHVPDMVIRDAEQRITDRAADADVIWRRLSGRMPDSLLRAAEDADLLVIGARRRRPVRSALTGWLPVRTVSRSHVPTVVVPNEWTVNDGPVVVGVDDDHSSSAAVPFAAIEAEASGGSLSLLHAWQMPIPTTEGAGALLASPTHVKDAHREVLDRAGEAIADEHPALTLEKSLVQDSPSSALVARSARSSLIVLGTHQRGLLESAILGSVCQDVLASSLSPVCVVPATSSGS</sequence>
<dbReference type="SUPFAM" id="SSF52402">
    <property type="entry name" value="Adenine nucleotide alpha hydrolases-like"/>
    <property type="match status" value="2"/>
</dbReference>
<keyword evidence="4" id="KW-1185">Reference proteome</keyword>
<feature type="domain" description="UspA" evidence="2">
    <location>
        <begin position="128"/>
        <end position="264"/>
    </location>
</feature>
<name>A0ABN2RS87_9MICO</name>
<dbReference type="Gene3D" id="3.40.50.620">
    <property type="entry name" value="HUPs"/>
    <property type="match status" value="2"/>
</dbReference>
<proteinExistence type="inferred from homology"/>
<organism evidence="3 4">
    <name type="scientific">Microbacterium pumilum</name>
    <dbReference type="NCBI Taxonomy" id="344165"/>
    <lineage>
        <taxon>Bacteria</taxon>
        <taxon>Bacillati</taxon>
        <taxon>Actinomycetota</taxon>
        <taxon>Actinomycetes</taxon>
        <taxon>Micrococcales</taxon>
        <taxon>Microbacteriaceae</taxon>
        <taxon>Microbacterium</taxon>
    </lineage>
</organism>
<evidence type="ECO:0000313" key="3">
    <source>
        <dbReference type="EMBL" id="GAA1974019.1"/>
    </source>
</evidence>
<evidence type="ECO:0000313" key="4">
    <source>
        <dbReference type="Proteomes" id="UP001500326"/>
    </source>
</evidence>
<dbReference type="InterPro" id="IPR014729">
    <property type="entry name" value="Rossmann-like_a/b/a_fold"/>
</dbReference>
<reference evidence="3 4" key="1">
    <citation type="journal article" date="2019" name="Int. J. Syst. Evol. Microbiol.">
        <title>The Global Catalogue of Microorganisms (GCM) 10K type strain sequencing project: providing services to taxonomists for standard genome sequencing and annotation.</title>
        <authorList>
            <consortium name="The Broad Institute Genomics Platform"/>
            <consortium name="The Broad Institute Genome Sequencing Center for Infectious Disease"/>
            <person name="Wu L."/>
            <person name="Ma J."/>
        </authorList>
    </citation>
    <scope>NUCLEOTIDE SEQUENCE [LARGE SCALE GENOMIC DNA]</scope>
    <source>
        <strain evidence="3 4">JCM 14902</strain>
    </source>
</reference>
<protein>
    <submittedName>
        <fullName evidence="3">Universal stress protein</fullName>
    </submittedName>
</protein>
<dbReference type="Proteomes" id="UP001500326">
    <property type="component" value="Unassembled WGS sequence"/>
</dbReference>
<comment type="caution">
    <text evidence="3">The sequence shown here is derived from an EMBL/GenBank/DDBJ whole genome shotgun (WGS) entry which is preliminary data.</text>
</comment>
<dbReference type="InterPro" id="IPR006016">
    <property type="entry name" value="UspA"/>
</dbReference>
<gene>
    <name evidence="3" type="ORF">GCM10009777_02970</name>
</gene>
<dbReference type="CDD" id="cd00293">
    <property type="entry name" value="USP-like"/>
    <property type="match status" value="1"/>
</dbReference>
<evidence type="ECO:0000259" key="2">
    <source>
        <dbReference type="Pfam" id="PF00582"/>
    </source>
</evidence>
<comment type="similarity">
    <text evidence="1">Belongs to the universal stress protein A family.</text>
</comment>